<gene>
    <name evidence="1" type="ORF">SAMN05660862_2759</name>
</gene>
<reference evidence="1 2" key="1">
    <citation type="submission" date="2017-04" db="EMBL/GenBank/DDBJ databases">
        <authorList>
            <person name="Afonso C.L."/>
            <person name="Miller P.J."/>
            <person name="Scott M.A."/>
            <person name="Spackman E."/>
            <person name="Goraichik I."/>
            <person name="Dimitrov K.M."/>
            <person name="Suarez D.L."/>
            <person name="Swayne D.E."/>
        </authorList>
    </citation>
    <scope>NUCLEOTIDE SEQUENCE [LARGE SCALE GENOMIC DNA]</scope>
    <source>
        <strain evidence="1 2">DSM 22418</strain>
    </source>
</reference>
<sequence length="545" mass="64566">MPRIKIDHKIVINYDFTSRDKYWSALSTHLIEKHGKGHYKEQQKVEEILLDGFQFLCDCFKQLILAETKFTFFLYIHWLHEQSIEIYKKTLGGFKIESISESEFAMYRRVLKLILEQGCDINLEWGGMPNGNEVLEMDEKIQELIYLGTWIYGFADYIAFQKMVEECHQISFDDEDLLVIDWQYHYGKTYHQLFPMLVEDYKNGTFDENSVFELRDKVEECFGIKYDFAGGIIFEIQKHHNPQTPNLQTIEPTVLPINLVQQYGISQEIAELFYHGLSISRNNKLTIEEAILKPHSTKRFMFRPILIYNIGGEERALVGKEKFVESIFVLSTNAIHWNAMYEEWLKLKCIQSFITKKGNDHDKILEDKIEEIVKDKGFFYCRNIKSFKQPNADNIRIDNQLAGEIDLIVINTELKKIFVADAKYNRARYDAVGYRMDNTNFIKSYEPQLKKKIDWISTNKNILQEHLKIVFNKRDIDIQNFDIEGLFIINTPTFYMFNGRYKAITLKQFADFIEGKYEYPDLYIIEEDRQMVVKHPYFKKPSQLP</sequence>
<keyword evidence="2" id="KW-1185">Reference proteome</keyword>
<dbReference type="OrthoDB" id="1340340at2"/>
<protein>
    <submittedName>
        <fullName evidence="1">Uncharacterized protein</fullName>
    </submittedName>
</protein>
<dbReference type="EMBL" id="FXAU01000005">
    <property type="protein sequence ID" value="SMG39252.1"/>
    <property type="molecule type" value="Genomic_DNA"/>
</dbReference>
<name>A0A1X7KEE2_9SPHI</name>
<dbReference type="RefSeq" id="WP_085473490.1">
    <property type="nucleotide sequence ID" value="NZ_FXAU01000005.1"/>
</dbReference>
<proteinExistence type="predicted"/>
<accession>A0A1X7KEE2</accession>
<evidence type="ECO:0000313" key="2">
    <source>
        <dbReference type="Proteomes" id="UP000192980"/>
    </source>
</evidence>
<evidence type="ECO:0000313" key="1">
    <source>
        <dbReference type="EMBL" id="SMG39252.1"/>
    </source>
</evidence>
<dbReference type="Proteomes" id="UP000192980">
    <property type="component" value="Unassembled WGS sequence"/>
</dbReference>
<dbReference type="AlphaFoldDB" id="A0A1X7KEE2"/>
<organism evidence="1 2">
    <name type="scientific">Sphingobacterium psychroaquaticum</name>
    <dbReference type="NCBI Taxonomy" id="561061"/>
    <lineage>
        <taxon>Bacteria</taxon>
        <taxon>Pseudomonadati</taxon>
        <taxon>Bacteroidota</taxon>
        <taxon>Sphingobacteriia</taxon>
        <taxon>Sphingobacteriales</taxon>
        <taxon>Sphingobacteriaceae</taxon>
        <taxon>Sphingobacterium</taxon>
    </lineage>
</organism>